<dbReference type="PANTHER" id="PTHR11630">
    <property type="entry name" value="DNA REPLICATION LICENSING FACTOR MCM FAMILY MEMBER"/>
    <property type="match status" value="1"/>
</dbReference>
<dbReference type="GO" id="GO:0016787">
    <property type="term" value="F:hydrolase activity"/>
    <property type="evidence" value="ECO:0007669"/>
    <property type="project" value="UniProtKB-KW"/>
</dbReference>
<dbReference type="Pfam" id="PF17855">
    <property type="entry name" value="MCM_lid"/>
    <property type="match status" value="1"/>
</dbReference>
<dbReference type="EMBL" id="OV725083">
    <property type="protein sequence ID" value="CAH1407505.1"/>
    <property type="molecule type" value="Genomic_DNA"/>
</dbReference>
<evidence type="ECO:0000256" key="14">
    <source>
        <dbReference type="ARBA" id="ARBA00047995"/>
    </source>
</evidence>
<dbReference type="InterPro" id="IPR027417">
    <property type="entry name" value="P-loop_NTPase"/>
</dbReference>
<feature type="domain" description="MCM C-terminal AAA(+) ATPase" evidence="17">
    <location>
        <begin position="287"/>
        <end position="490"/>
    </location>
</feature>
<dbReference type="GO" id="GO:0000724">
    <property type="term" value="P:double-strand break repair via homologous recombination"/>
    <property type="evidence" value="ECO:0007669"/>
    <property type="project" value="TreeGrafter"/>
</dbReference>
<comment type="similarity">
    <text evidence="2 15">Belongs to the MCM family.</text>
</comment>
<evidence type="ECO:0000256" key="5">
    <source>
        <dbReference type="ARBA" id="ARBA00022741"/>
    </source>
</evidence>
<dbReference type="FunFam" id="3.40.50.300:FF:000671">
    <property type="entry name" value="DNA helicase MCM9 isoform X1"/>
    <property type="match status" value="1"/>
</dbReference>
<dbReference type="EC" id="3.6.4.12" evidence="3"/>
<dbReference type="Pfam" id="PF17207">
    <property type="entry name" value="MCM_OB"/>
    <property type="match status" value="1"/>
</dbReference>
<keyword evidence="7" id="KW-0378">Hydrolase</keyword>
<evidence type="ECO:0000256" key="4">
    <source>
        <dbReference type="ARBA" id="ARBA00022705"/>
    </source>
</evidence>
<keyword evidence="5 15" id="KW-0547">Nucleotide-binding</keyword>
<evidence type="ECO:0000256" key="13">
    <source>
        <dbReference type="ARBA" id="ARBA00041085"/>
    </source>
</evidence>
<dbReference type="SUPFAM" id="SSF50249">
    <property type="entry name" value="Nucleic acid-binding proteins"/>
    <property type="match status" value="1"/>
</dbReference>
<evidence type="ECO:0000256" key="3">
    <source>
        <dbReference type="ARBA" id="ARBA00012551"/>
    </source>
</evidence>
<evidence type="ECO:0000256" key="7">
    <source>
        <dbReference type="ARBA" id="ARBA00022801"/>
    </source>
</evidence>
<evidence type="ECO:0000256" key="16">
    <source>
        <dbReference type="SAM" id="MobiDB-lite"/>
    </source>
</evidence>
<dbReference type="SUPFAM" id="SSF52540">
    <property type="entry name" value="P-loop containing nucleoside triphosphate hydrolases"/>
    <property type="match status" value="1"/>
</dbReference>
<dbReference type="InterPro" id="IPR031327">
    <property type="entry name" value="MCM"/>
</dbReference>
<feature type="region of interest" description="Disordered" evidence="16">
    <location>
        <begin position="708"/>
        <end position="736"/>
    </location>
</feature>
<evidence type="ECO:0000256" key="9">
    <source>
        <dbReference type="ARBA" id="ARBA00022840"/>
    </source>
</evidence>
<evidence type="ECO:0000256" key="2">
    <source>
        <dbReference type="ARBA" id="ARBA00008010"/>
    </source>
</evidence>
<dbReference type="Pfam" id="PF26066">
    <property type="entry name" value="MCM9_N"/>
    <property type="match status" value="1"/>
</dbReference>
<dbReference type="SMART" id="SM00350">
    <property type="entry name" value="MCM"/>
    <property type="match status" value="1"/>
</dbReference>
<feature type="region of interest" description="Disordered" evidence="16">
    <location>
        <begin position="775"/>
        <end position="806"/>
    </location>
</feature>
<evidence type="ECO:0000256" key="10">
    <source>
        <dbReference type="ARBA" id="ARBA00023125"/>
    </source>
</evidence>
<evidence type="ECO:0000313" key="19">
    <source>
        <dbReference type="Proteomes" id="UP001152798"/>
    </source>
</evidence>
<comment type="subcellular location">
    <subcellularLocation>
        <location evidence="1">Nucleus</location>
    </subcellularLocation>
</comment>
<dbReference type="GO" id="GO:0005524">
    <property type="term" value="F:ATP binding"/>
    <property type="evidence" value="ECO:0007669"/>
    <property type="project" value="UniProtKB-KW"/>
</dbReference>
<dbReference type="GO" id="GO:0042555">
    <property type="term" value="C:MCM complex"/>
    <property type="evidence" value="ECO:0007669"/>
    <property type="project" value="TreeGrafter"/>
</dbReference>
<dbReference type="AlphaFoldDB" id="A0A9P0HSK2"/>
<keyword evidence="8" id="KW-0347">Helicase</keyword>
<dbReference type="Proteomes" id="UP001152798">
    <property type="component" value="Chromosome 7"/>
</dbReference>
<feature type="compositionally biased region" description="Polar residues" evidence="16">
    <location>
        <begin position="889"/>
        <end position="900"/>
    </location>
</feature>
<evidence type="ECO:0000256" key="11">
    <source>
        <dbReference type="ARBA" id="ARBA00023204"/>
    </source>
</evidence>
<evidence type="ECO:0000256" key="8">
    <source>
        <dbReference type="ARBA" id="ARBA00022806"/>
    </source>
</evidence>
<keyword evidence="6" id="KW-0227">DNA damage</keyword>
<keyword evidence="19" id="KW-1185">Reference proteome</keyword>
<dbReference type="Pfam" id="PF00493">
    <property type="entry name" value="MCM"/>
    <property type="match status" value="1"/>
</dbReference>
<dbReference type="InterPro" id="IPR033762">
    <property type="entry name" value="MCM_OB"/>
</dbReference>
<protein>
    <recommendedName>
        <fullName evidence="13">DNA helicase MCM9</fullName>
        <ecNumber evidence="3">3.6.4.12</ecNumber>
    </recommendedName>
</protein>
<keyword evidence="10 15" id="KW-0238">DNA-binding</keyword>
<dbReference type="OrthoDB" id="6608864at2759"/>
<keyword evidence="9 15" id="KW-0067">ATP-binding</keyword>
<evidence type="ECO:0000313" key="18">
    <source>
        <dbReference type="EMBL" id="CAH1407505.1"/>
    </source>
</evidence>
<evidence type="ECO:0000256" key="15">
    <source>
        <dbReference type="RuleBase" id="RU004070"/>
    </source>
</evidence>
<keyword evidence="4" id="KW-0235">DNA replication</keyword>
<dbReference type="PANTHER" id="PTHR11630:SF48">
    <property type="entry name" value="DNA HELICASE MCM9"/>
    <property type="match status" value="1"/>
</dbReference>
<dbReference type="InterPro" id="IPR012340">
    <property type="entry name" value="NA-bd_OB-fold"/>
</dbReference>
<sequence>LGTLAAYALSHHREDLITILCHEDDKRHYSITLNFVSLFETSTELGDGILSSPVNTLPLCDKALVNAQKDLFKSLQEDHVSVKYNIHARITALPICPELHKSAFPCNDDFGCFLRITGTVVRRTAPKMLEYGKDYMCSKCKHVFTAYADYEMNYTMTAPSVCKNLENCEGTKFLPLDSNYFRDYQEIKLQEQVAKLDMGSMPRSMWVTLEDDLVDACKPGDDVVICGTVRRRWKSLVVGGQTEIDLVLQANHLEVSNDQNNAVHVTTEIKEEFNNFWKQNSSKVFEARNKILASICPEVYGLYIIKLAVALVLAGGVGQETGSGARVRGESHLLLVGDPGTAKSQILRFASTLSPRSVLTTGIGSTSAGLTVSALMGGGEWQLEAGALVLADGGICCIDEFNSIREHDRASIHEAMEQQTISVAKAGMVCKLSTRCTILAATNPKGNYDPSHPITVNCAIASPLLSRFDLVFILLDNKNPQWDKLISSFILVGKMLPESGSSLWSLEKLQAYYCIIKTMLPKLTPEAMIILREYYHFQRRNDSLNVSHTTVRLLESLIRLAQAHARLMYRDMVLVQDAIISVSLMECSAHGSTFNLACFNPVQTMFPLNPTEEYIQQAEEILTRLGLNDILEKEVASFRSEITANSELCQNQIIEENVIPEPSVSDINKKLDIILNNIKQSKVNNEKMLCRKQISVETEKIKELENLKSNKRKKKKNRVKDLHSPEVNQDKSNEGKRKHKINCDLLKVTSDEETIYESVFNKTDKSSILSQHMLEPGGCKTYQSNTVEDNDKTRGKNKKNKKTGDKSEDNFIYESIFGETDNSKQSSKQNAEICSPDSINGKTPQNKKRRYNLTDSNEENLVYESVFNKKYISNHHEEDSIEAKIPATPNLTNDDASDSGNISENVSKSRFMECKNIPKISPKTQNKLKMFSFVEKDDKTVGAIPSNSALQKFPSHSNGTERVNPEINSQKNFSQTVFSIMDNSDEELDTDFNF</sequence>
<organism evidence="18 19">
    <name type="scientific">Nezara viridula</name>
    <name type="common">Southern green stink bug</name>
    <name type="synonym">Cimex viridulus</name>
    <dbReference type="NCBI Taxonomy" id="85310"/>
    <lineage>
        <taxon>Eukaryota</taxon>
        <taxon>Metazoa</taxon>
        <taxon>Ecdysozoa</taxon>
        <taxon>Arthropoda</taxon>
        <taxon>Hexapoda</taxon>
        <taxon>Insecta</taxon>
        <taxon>Pterygota</taxon>
        <taxon>Neoptera</taxon>
        <taxon>Paraneoptera</taxon>
        <taxon>Hemiptera</taxon>
        <taxon>Heteroptera</taxon>
        <taxon>Panheteroptera</taxon>
        <taxon>Pentatomomorpha</taxon>
        <taxon>Pentatomoidea</taxon>
        <taxon>Pentatomidae</taxon>
        <taxon>Pentatominae</taxon>
        <taxon>Nezara</taxon>
    </lineage>
</organism>
<dbReference type="InterPro" id="IPR001208">
    <property type="entry name" value="MCM_dom"/>
</dbReference>
<proteinExistence type="inferred from homology"/>
<keyword evidence="11" id="KW-0234">DNA repair</keyword>
<dbReference type="PROSITE" id="PS50051">
    <property type="entry name" value="MCM_2"/>
    <property type="match status" value="1"/>
</dbReference>
<dbReference type="PROSITE" id="PS00847">
    <property type="entry name" value="MCM_1"/>
    <property type="match status" value="1"/>
</dbReference>
<dbReference type="GO" id="GO:0005634">
    <property type="term" value="C:nucleus"/>
    <property type="evidence" value="ECO:0007669"/>
    <property type="project" value="UniProtKB-SubCell"/>
</dbReference>
<evidence type="ECO:0000259" key="17">
    <source>
        <dbReference type="PROSITE" id="PS50051"/>
    </source>
</evidence>
<dbReference type="GO" id="GO:0003697">
    <property type="term" value="F:single-stranded DNA binding"/>
    <property type="evidence" value="ECO:0007669"/>
    <property type="project" value="TreeGrafter"/>
</dbReference>
<evidence type="ECO:0000256" key="6">
    <source>
        <dbReference type="ARBA" id="ARBA00022763"/>
    </source>
</evidence>
<feature type="compositionally biased region" description="Basic residues" evidence="16">
    <location>
        <begin position="709"/>
        <end position="718"/>
    </location>
</feature>
<dbReference type="GO" id="GO:0017116">
    <property type="term" value="F:single-stranded DNA helicase activity"/>
    <property type="evidence" value="ECO:0007669"/>
    <property type="project" value="TreeGrafter"/>
</dbReference>
<dbReference type="InterPro" id="IPR058768">
    <property type="entry name" value="MCM9_N"/>
</dbReference>
<name>A0A9P0HSK2_NEZVI</name>
<dbReference type="GO" id="GO:0006260">
    <property type="term" value="P:DNA replication"/>
    <property type="evidence" value="ECO:0007669"/>
    <property type="project" value="InterPro"/>
</dbReference>
<reference evidence="18" key="1">
    <citation type="submission" date="2022-01" db="EMBL/GenBank/DDBJ databases">
        <authorList>
            <person name="King R."/>
        </authorList>
    </citation>
    <scope>NUCLEOTIDE SEQUENCE</scope>
</reference>
<keyword evidence="12" id="KW-0539">Nucleus</keyword>
<dbReference type="InterPro" id="IPR041562">
    <property type="entry name" value="MCM_lid"/>
</dbReference>
<feature type="non-terminal residue" evidence="18">
    <location>
        <position position="1"/>
    </location>
</feature>
<dbReference type="Gene3D" id="2.20.28.10">
    <property type="match status" value="1"/>
</dbReference>
<feature type="region of interest" description="Disordered" evidence="16">
    <location>
        <begin position="879"/>
        <end position="900"/>
    </location>
</feature>
<gene>
    <name evidence="18" type="ORF">NEZAVI_LOCUS15206</name>
</gene>
<feature type="compositionally biased region" description="Polar residues" evidence="16">
    <location>
        <begin position="823"/>
        <end position="844"/>
    </location>
</feature>
<comment type="catalytic activity">
    <reaction evidence="14">
        <text>ATP + H2O = ADP + phosphate + H(+)</text>
        <dbReference type="Rhea" id="RHEA:13065"/>
        <dbReference type="ChEBI" id="CHEBI:15377"/>
        <dbReference type="ChEBI" id="CHEBI:15378"/>
        <dbReference type="ChEBI" id="CHEBI:30616"/>
        <dbReference type="ChEBI" id="CHEBI:43474"/>
        <dbReference type="ChEBI" id="CHEBI:456216"/>
        <dbReference type="EC" id="3.6.4.12"/>
    </reaction>
</comment>
<dbReference type="Gene3D" id="2.40.50.140">
    <property type="entry name" value="Nucleic acid-binding proteins"/>
    <property type="match status" value="1"/>
</dbReference>
<dbReference type="Gene3D" id="3.40.50.300">
    <property type="entry name" value="P-loop containing nucleotide triphosphate hydrolases"/>
    <property type="match status" value="1"/>
</dbReference>
<evidence type="ECO:0000256" key="12">
    <source>
        <dbReference type="ARBA" id="ARBA00023242"/>
    </source>
</evidence>
<dbReference type="InterPro" id="IPR018525">
    <property type="entry name" value="MCM_CS"/>
</dbReference>
<dbReference type="PRINTS" id="PR01657">
    <property type="entry name" value="MCMFAMILY"/>
</dbReference>
<feature type="region of interest" description="Disordered" evidence="16">
    <location>
        <begin position="818"/>
        <end position="854"/>
    </location>
</feature>
<feature type="compositionally biased region" description="Basic and acidic residues" evidence="16">
    <location>
        <begin position="719"/>
        <end position="735"/>
    </location>
</feature>
<evidence type="ECO:0000256" key="1">
    <source>
        <dbReference type="ARBA" id="ARBA00004123"/>
    </source>
</evidence>
<accession>A0A9P0HSK2</accession>